<reference evidence="2 3" key="1">
    <citation type="submission" date="2018-06" db="EMBL/GenBank/DDBJ databases">
        <title>Genomic Encyclopedia of Type Strains, Phase IV (KMG-IV): sequencing the most valuable type-strain genomes for metagenomic binning, comparative biology and taxonomic classification.</title>
        <authorList>
            <person name="Goeker M."/>
        </authorList>
    </citation>
    <scope>NUCLEOTIDE SEQUENCE [LARGE SCALE GENOMIC DNA]</scope>
    <source>
        <strain evidence="2 3">DSM 25532</strain>
    </source>
</reference>
<evidence type="ECO:0000259" key="1">
    <source>
        <dbReference type="Pfam" id="PF01847"/>
    </source>
</evidence>
<dbReference type="InterPro" id="IPR024079">
    <property type="entry name" value="MetalloPept_cat_dom_sf"/>
</dbReference>
<keyword evidence="3" id="KW-1185">Reference proteome</keyword>
<organism evidence="2 3">
    <name type="scientific">Roseimicrobium gellanilyticum</name>
    <dbReference type="NCBI Taxonomy" id="748857"/>
    <lineage>
        <taxon>Bacteria</taxon>
        <taxon>Pseudomonadati</taxon>
        <taxon>Verrucomicrobiota</taxon>
        <taxon>Verrucomicrobiia</taxon>
        <taxon>Verrucomicrobiales</taxon>
        <taxon>Verrucomicrobiaceae</taxon>
        <taxon>Roseimicrobium</taxon>
    </lineage>
</organism>
<dbReference type="Pfam" id="PF01847">
    <property type="entry name" value="VHL"/>
    <property type="match status" value="1"/>
</dbReference>
<dbReference type="OrthoDB" id="9792407at2"/>
<gene>
    <name evidence="2" type="ORF">DES53_101794</name>
</gene>
<dbReference type="EMBL" id="QNRR01000001">
    <property type="protein sequence ID" value="RBP47994.1"/>
    <property type="molecule type" value="Genomic_DNA"/>
</dbReference>
<comment type="caution">
    <text evidence="2">The sequence shown here is derived from an EMBL/GenBank/DDBJ whole genome shotgun (WGS) entry which is preliminary data.</text>
</comment>
<evidence type="ECO:0000313" key="3">
    <source>
        <dbReference type="Proteomes" id="UP000253426"/>
    </source>
</evidence>
<dbReference type="InterPro" id="IPR024053">
    <property type="entry name" value="VHL_beta_dom"/>
</dbReference>
<protein>
    <submittedName>
        <fullName evidence="2">von Hippel-Lindau disease tumor suppressor protein</fullName>
    </submittedName>
</protein>
<proteinExistence type="predicted"/>
<dbReference type="AlphaFoldDB" id="A0A366HWP2"/>
<dbReference type="Gene3D" id="3.40.390.10">
    <property type="entry name" value="Collagenase (Catalytic Domain)"/>
    <property type="match status" value="1"/>
</dbReference>
<dbReference type="GO" id="GO:0008237">
    <property type="term" value="F:metallopeptidase activity"/>
    <property type="evidence" value="ECO:0007669"/>
    <property type="project" value="InterPro"/>
</dbReference>
<dbReference type="InterPro" id="IPR036208">
    <property type="entry name" value="VHL_sf"/>
</dbReference>
<accession>A0A366HWP2</accession>
<dbReference type="SUPFAM" id="SSF55486">
    <property type="entry name" value="Metalloproteases ('zincins'), catalytic domain"/>
    <property type="match status" value="1"/>
</dbReference>
<dbReference type="Gene3D" id="2.60.40.780">
    <property type="entry name" value="von Hippel-Lindau disease tumour suppressor, beta domain"/>
    <property type="match status" value="1"/>
</dbReference>
<name>A0A366HWP2_9BACT</name>
<dbReference type="Proteomes" id="UP000253426">
    <property type="component" value="Unassembled WGS sequence"/>
</dbReference>
<feature type="domain" description="von Hippel-Lindau disease tumour suppressor beta" evidence="1">
    <location>
        <begin position="363"/>
        <end position="421"/>
    </location>
</feature>
<sequence>MGSVAQESPVRPAVGSFIVRKLTGIALFASKTSGPGSAILARMKHFWIPSLCLALAASVLYGTTGTKQDATVSAPSAEVVEKLRLSPFYKKHLDVSGFSIVSSEKVPDAALYETAWIINHMLGHRPDILRALDANKTRFAIMAHDEFTTAIPEHSDMKPAPYWDKRARGLGATPLRPAVSCGTENLLAYPGDPYDRENICVHEFGHALHQMGVNSIDPTFDKRLETAYETALSAGLWKDTYAASNKSEYWAEGVQSWFDTNRENDNQHNHINTREELKKYDTGLAALLIEIFGDKPWRYQRIADRLPEERVHLRGWDVAAAPKFEWPRALVEWQEKNRKPLMSSREYTAVPLVTVNAAQAPASLDGKEKTMLHFFNTRRSAVKLWWVDTKGERKPYGGVAPSGDSMQQTYAGHAWLVTDEIGNPLGHCVALPKSGKVVIE</sequence>
<dbReference type="SUPFAM" id="SSF49468">
    <property type="entry name" value="VHL"/>
    <property type="match status" value="1"/>
</dbReference>
<dbReference type="InterPro" id="IPR037140">
    <property type="entry name" value="VHL_beta_dom_sf"/>
</dbReference>
<evidence type="ECO:0000313" key="2">
    <source>
        <dbReference type="EMBL" id="RBP47994.1"/>
    </source>
</evidence>